<reference evidence="3" key="1">
    <citation type="submission" date="2024-03" db="EMBL/GenBank/DDBJ databases">
        <title>Deinococcus weizhi sp. nov., isolated from human skin.</title>
        <authorList>
            <person name="Wei Z."/>
            <person name="Tian F."/>
            <person name="Yang C."/>
            <person name="Xin L.T."/>
            <person name="Wen Z.J."/>
            <person name="Lan K.C."/>
            <person name="Yu L."/>
            <person name="Zhe W."/>
            <person name="Dan F.D."/>
            <person name="Jun W."/>
            <person name="Rui Z."/>
            <person name="Yong X.J."/>
            <person name="Ting Y."/>
            <person name="Wei X."/>
            <person name="Xu Z.G."/>
            <person name="Xin Z."/>
            <person name="Dong F.G."/>
            <person name="Ni X.M."/>
            <person name="Zheng M.G."/>
            <person name="Chun Y."/>
            <person name="Qian W.X."/>
        </authorList>
    </citation>
    <scope>NUCLEOTIDE SEQUENCE</scope>
    <source>
        <strain evidence="3">VB142</strain>
        <plasmid evidence="3">p1</plasmid>
    </source>
</reference>
<keyword evidence="1 3" id="KW-0238">DNA-binding</keyword>
<dbReference type="InterPro" id="IPR037914">
    <property type="entry name" value="SpoVT-AbrB_sf"/>
</dbReference>
<dbReference type="Pfam" id="PF04014">
    <property type="entry name" value="MazE_antitoxin"/>
    <property type="match status" value="1"/>
</dbReference>
<evidence type="ECO:0000259" key="2">
    <source>
        <dbReference type="PROSITE" id="PS51740"/>
    </source>
</evidence>
<evidence type="ECO:0000313" key="3">
    <source>
        <dbReference type="EMBL" id="WYF46675.1"/>
    </source>
</evidence>
<dbReference type="PROSITE" id="PS51740">
    <property type="entry name" value="SPOVT_ABRB"/>
    <property type="match status" value="1"/>
</dbReference>
<geneLocation type="plasmid" evidence="3">
    <name>p1</name>
</geneLocation>
<dbReference type="RefSeq" id="WP_339098158.1">
    <property type="nucleotide sequence ID" value="NZ_CP149784.1"/>
</dbReference>
<dbReference type="GO" id="GO:0003677">
    <property type="term" value="F:DNA binding"/>
    <property type="evidence" value="ECO:0007669"/>
    <property type="project" value="UniProtKB-UniRule"/>
</dbReference>
<accession>A0AAU6Q8P4</accession>
<name>A0AAU6Q8P4_9DEIO</name>
<evidence type="ECO:0000256" key="1">
    <source>
        <dbReference type="PROSITE-ProRule" id="PRU01076"/>
    </source>
</evidence>
<feature type="domain" description="SpoVT-AbrB" evidence="2">
    <location>
        <begin position="5"/>
        <end position="55"/>
    </location>
</feature>
<dbReference type="EMBL" id="CP149784">
    <property type="protein sequence ID" value="WYF46675.1"/>
    <property type="molecule type" value="Genomic_DNA"/>
</dbReference>
<sequence>MNLNTYNLKLQAQGRIVVPTDVRTELGVQEGDELILVKEEYGYRLTSRRLLAQSLYGSLKKAEGEERDFTQELLDDRKAETQGKGW</sequence>
<dbReference type="NCBIfam" id="TIGR01439">
    <property type="entry name" value="lp_hng_hel_AbrB"/>
    <property type="match status" value="1"/>
</dbReference>
<dbReference type="AlphaFoldDB" id="A0AAU6Q8P4"/>
<organism evidence="3">
    <name type="scientific">Deinococcus sp. VB142</name>
    <dbReference type="NCBI Taxonomy" id="3112952"/>
    <lineage>
        <taxon>Bacteria</taxon>
        <taxon>Thermotogati</taxon>
        <taxon>Deinococcota</taxon>
        <taxon>Deinococci</taxon>
        <taxon>Deinococcales</taxon>
        <taxon>Deinococcaceae</taxon>
        <taxon>Deinococcus</taxon>
    </lineage>
</organism>
<dbReference type="SUPFAM" id="SSF89447">
    <property type="entry name" value="AbrB/MazE/MraZ-like"/>
    <property type="match status" value="1"/>
</dbReference>
<gene>
    <name evidence="3" type="ORF">WDJ50_17695</name>
</gene>
<dbReference type="InterPro" id="IPR007159">
    <property type="entry name" value="SpoVT-AbrB_dom"/>
</dbReference>
<keyword evidence="3" id="KW-0614">Plasmid</keyword>
<protein>
    <submittedName>
        <fullName evidence="3">AbrB/MazE/SpoVT family DNA-binding domain-containing protein</fullName>
    </submittedName>
</protein>
<proteinExistence type="predicted"/>